<dbReference type="PROSITE" id="PS50048">
    <property type="entry name" value="ZN2_CY6_FUNGAL_2"/>
    <property type="match status" value="1"/>
</dbReference>
<feature type="domain" description="Zn(2)-C6 fungal-type" evidence="6">
    <location>
        <begin position="54"/>
        <end position="84"/>
    </location>
</feature>
<proteinExistence type="predicted"/>
<reference evidence="7" key="2">
    <citation type="journal article" date="2023" name="IMA Fungus">
        <title>Comparative genomic study of the Penicillium genus elucidates a diverse pangenome and 15 lateral gene transfer events.</title>
        <authorList>
            <person name="Petersen C."/>
            <person name="Sorensen T."/>
            <person name="Nielsen M.R."/>
            <person name="Sondergaard T.E."/>
            <person name="Sorensen J.L."/>
            <person name="Fitzpatrick D.A."/>
            <person name="Frisvad J.C."/>
            <person name="Nielsen K.L."/>
        </authorList>
    </citation>
    <scope>NUCLEOTIDE SEQUENCE</scope>
    <source>
        <strain evidence="7">IBT 21472</strain>
    </source>
</reference>
<accession>A0A9W9PZY7</accession>
<feature type="compositionally biased region" description="Polar residues" evidence="5">
    <location>
        <begin position="1"/>
        <end position="35"/>
    </location>
</feature>
<dbReference type="OrthoDB" id="4078573at2759"/>
<dbReference type="SUPFAM" id="SSF57701">
    <property type="entry name" value="Zn2/Cys6 DNA-binding domain"/>
    <property type="match status" value="1"/>
</dbReference>
<comment type="caution">
    <text evidence="7">The sequence shown here is derived from an EMBL/GenBank/DDBJ whole genome shotgun (WGS) entry which is preliminary data.</text>
</comment>
<evidence type="ECO:0000256" key="1">
    <source>
        <dbReference type="ARBA" id="ARBA00023015"/>
    </source>
</evidence>
<dbReference type="GO" id="GO:0008270">
    <property type="term" value="F:zinc ion binding"/>
    <property type="evidence" value="ECO:0007669"/>
    <property type="project" value="InterPro"/>
</dbReference>
<evidence type="ECO:0000313" key="8">
    <source>
        <dbReference type="Proteomes" id="UP001147746"/>
    </source>
</evidence>
<dbReference type="GO" id="GO:0005634">
    <property type="term" value="C:nucleus"/>
    <property type="evidence" value="ECO:0007669"/>
    <property type="project" value="TreeGrafter"/>
</dbReference>
<organism evidence="7 8">
    <name type="scientific">Penicillium atrosanguineum</name>
    <dbReference type="NCBI Taxonomy" id="1132637"/>
    <lineage>
        <taxon>Eukaryota</taxon>
        <taxon>Fungi</taxon>
        <taxon>Dikarya</taxon>
        <taxon>Ascomycota</taxon>
        <taxon>Pezizomycotina</taxon>
        <taxon>Eurotiomycetes</taxon>
        <taxon>Eurotiomycetidae</taxon>
        <taxon>Eurotiales</taxon>
        <taxon>Aspergillaceae</taxon>
        <taxon>Penicillium</taxon>
    </lineage>
</organism>
<keyword evidence="3" id="KW-0804">Transcription</keyword>
<evidence type="ECO:0000313" key="7">
    <source>
        <dbReference type="EMBL" id="KAJ5321381.1"/>
    </source>
</evidence>
<keyword evidence="8" id="KW-1185">Reference proteome</keyword>
<dbReference type="PANTHER" id="PTHR37534">
    <property type="entry name" value="TRANSCRIPTIONAL ACTIVATOR PROTEIN UGA3"/>
    <property type="match status" value="1"/>
</dbReference>
<dbReference type="GO" id="GO:0045944">
    <property type="term" value="P:positive regulation of transcription by RNA polymerase II"/>
    <property type="evidence" value="ECO:0007669"/>
    <property type="project" value="TreeGrafter"/>
</dbReference>
<dbReference type="Proteomes" id="UP001147746">
    <property type="component" value="Unassembled WGS sequence"/>
</dbReference>
<evidence type="ECO:0000256" key="5">
    <source>
        <dbReference type="SAM" id="MobiDB-lite"/>
    </source>
</evidence>
<dbReference type="PANTHER" id="PTHR37534:SF40">
    <property type="entry name" value="ZN(2)-C6 FUNGAL-TYPE DOMAIN-CONTAINING PROTEIN"/>
    <property type="match status" value="1"/>
</dbReference>
<keyword evidence="1" id="KW-0805">Transcription regulation</keyword>
<evidence type="ECO:0000256" key="4">
    <source>
        <dbReference type="ARBA" id="ARBA00023242"/>
    </source>
</evidence>
<name>A0A9W9PZY7_9EURO</name>
<dbReference type="CDD" id="cd12148">
    <property type="entry name" value="fungal_TF_MHR"/>
    <property type="match status" value="1"/>
</dbReference>
<keyword evidence="4" id="KW-0539">Nucleus</keyword>
<protein>
    <recommendedName>
        <fullName evidence="6">Zn(2)-C6 fungal-type domain-containing protein</fullName>
    </recommendedName>
</protein>
<dbReference type="InterPro" id="IPR001138">
    <property type="entry name" value="Zn2Cys6_DnaBD"/>
</dbReference>
<dbReference type="AlphaFoldDB" id="A0A9W9PZY7"/>
<dbReference type="CDD" id="cd00067">
    <property type="entry name" value="GAL4"/>
    <property type="match status" value="1"/>
</dbReference>
<evidence type="ECO:0000256" key="2">
    <source>
        <dbReference type="ARBA" id="ARBA00023125"/>
    </source>
</evidence>
<dbReference type="InterPro" id="IPR036864">
    <property type="entry name" value="Zn2-C6_fun-type_DNA-bd_sf"/>
</dbReference>
<dbReference type="GO" id="GO:0000981">
    <property type="term" value="F:DNA-binding transcription factor activity, RNA polymerase II-specific"/>
    <property type="evidence" value="ECO:0007669"/>
    <property type="project" value="InterPro"/>
</dbReference>
<keyword evidence="2" id="KW-0238">DNA-binding</keyword>
<dbReference type="EMBL" id="JAPZBO010000003">
    <property type="protein sequence ID" value="KAJ5321381.1"/>
    <property type="molecule type" value="Genomic_DNA"/>
</dbReference>
<reference evidence="7" key="1">
    <citation type="submission" date="2022-12" db="EMBL/GenBank/DDBJ databases">
        <authorList>
            <person name="Petersen C."/>
        </authorList>
    </citation>
    <scope>NUCLEOTIDE SEQUENCE</scope>
    <source>
        <strain evidence="7">IBT 21472</strain>
    </source>
</reference>
<evidence type="ECO:0000259" key="6">
    <source>
        <dbReference type="PROSITE" id="PS50048"/>
    </source>
</evidence>
<sequence length="671" mass="76052">MNLTTRSQLKSQSQTASPKPTIPRSQKASPRPSSANRKKSSEIAENKAKRVRTGCLTCRERHLKCDEALGRCLNCRKSDRICRRGVRLNFIDIQTVAPPHIIDRVHGAKVTFRDDSRIIASEYVGGFERYPPVQPESPVQERRHLQQEVFQSLGPDQLASLFQSVAHSFDPNTFDFSHSAAADFLLGPDAWHEPHLMPGDELLPHGTSDFARKLATKQYSSSTLTDPEQVHLLQVYVEEVGPWIDSMDPMRHFTQILPFHAIDEPMLLKAFLACGARQLFLSNSSYGEEKASHYYEAATQDLMGAIQDPNRDSVLCAAASLALSVFEALSPQHAPQTNHIVGSRALVHECGWTSKTPGIGGACFWISVGMELLSCLHHGWTLSWNPDIWGVDMDLDHIHPFGRGEDLWFHRILYICAKIANFRVSIQHLSASNNLQANTSQFHDLVQEWNHYSAWCDRWDKSVPRSMKPLGYVQPWQSGSQSYFPKIWLPKRTATLSELFYHTARILLAKTHPMKSDLQMEMKEIQKVHAHDICGLLANTKDRSIPSVSIRCFAIAAECLETRETQEEALRILDTISTDRAWFAEPIKAELKQSWAWPAPHPETMNPTQMHNQSYTLDPALSITNAFEFPAGVSNPLSNTGDFSMENHPYQEYYVAPRHEIDHYNYDSYLI</sequence>
<dbReference type="SMART" id="SM00066">
    <property type="entry name" value="GAL4"/>
    <property type="match status" value="1"/>
</dbReference>
<dbReference type="GO" id="GO:0000976">
    <property type="term" value="F:transcription cis-regulatory region binding"/>
    <property type="evidence" value="ECO:0007669"/>
    <property type="project" value="TreeGrafter"/>
</dbReference>
<evidence type="ECO:0000256" key="3">
    <source>
        <dbReference type="ARBA" id="ARBA00023163"/>
    </source>
</evidence>
<dbReference type="Pfam" id="PF00172">
    <property type="entry name" value="Zn_clus"/>
    <property type="match status" value="1"/>
</dbReference>
<feature type="region of interest" description="Disordered" evidence="5">
    <location>
        <begin position="1"/>
        <end position="46"/>
    </location>
</feature>
<dbReference type="PROSITE" id="PS00463">
    <property type="entry name" value="ZN2_CY6_FUNGAL_1"/>
    <property type="match status" value="1"/>
</dbReference>
<gene>
    <name evidence="7" type="ORF">N7476_004383</name>
</gene>